<dbReference type="EMBL" id="QFVT01000002">
    <property type="protein sequence ID" value="PYC48808.1"/>
    <property type="molecule type" value="Genomic_DNA"/>
</dbReference>
<accession>A0A2V4MX02</accession>
<sequence length="71" mass="7762">MATHSTNISDSSLGLRAFFAAIGRGIERYVERKSRAGEIAALEAKSDAELSAMGLTRDGIALHVFRDIYYI</sequence>
<reference evidence="1 2" key="1">
    <citation type="submission" date="2018-05" db="EMBL/GenBank/DDBJ databases">
        <title>Oceanovita maritima gen. nov., sp. nov., a marine bacterium in the family Rhodobacteraceae isolated from surface seawater of Lundu port Xiamen, China.</title>
        <authorList>
            <person name="Hetharua B.H."/>
            <person name="Min D."/>
            <person name="Liao H."/>
            <person name="Tian Y."/>
        </authorList>
    </citation>
    <scope>NUCLEOTIDE SEQUENCE [LARGE SCALE GENOMIC DNA]</scope>
    <source>
        <strain evidence="1 2">FSX-11</strain>
    </source>
</reference>
<name>A0A2V4MX02_9RHOB</name>
<dbReference type="AlphaFoldDB" id="A0A2V4MX02"/>
<dbReference type="Proteomes" id="UP000248012">
    <property type="component" value="Unassembled WGS sequence"/>
</dbReference>
<gene>
    <name evidence="1" type="ORF">DI396_01545</name>
</gene>
<evidence type="ECO:0008006" key="3">
    <source>
        <dbReference type="Google" id="ProtNLM"/>
    </source>
</evidence>
<dbReference type="OrthoDB" id="7867799at2"/>
<keyword evidence="2" id="KW-1185">Reference proteome</keyword>
<evidence type="ECO:0000313" key="1">
    <source>
        <dbReference type="EMBL" id="PYC48808.1"/>
    </source>
</evidence>
<evidence type="ECO:0000313" key="2">
    <source>
        <dbReference type="Proteomes" id="UP000248012"/>
    </source>
</evidence>
<proteinExistence type="predicted"/>
<protein>
    <recommendedName>
        <fullName evidence="3">DUF1127 domain-containing protein</fullName>
    </recommendedName>
</protein>
<dbReference type="RefSeq" id="WP_110794387.1">
    <property type="nucleotide sequence ID" value="NZ_KZ826481.1"/>
</dbReference>
<comment type="caution">
    <text evidence="1">The sequence shown here is derived from an EMBL/GenBank/DDBJ whole genome shotgun (WGS) entry which is preliminary data.</text>
</comment>
<organism evidence="1 2">
    <name type="scientific">Litorivita pollutaquae</name>
    <dbReference type="NCBI Taxonomy" id="2200892"/>
    <lineage>
        <taxon>Bacteria</taxon>
        <taxon>Pseudomonadati</taxon>
        <taxon>Pseudomonadota</taxon>
        <taxon>Alphaproteobacteria</taxon>
        <taxon>Rhodobacterales</taxon>
        <taxon>Paracoccaceae</taxon>
        <taxon>Litorivita</taxon>
    </lineage>
</organism>